<dbReference type="InterPro" id="IPR046342">
    <property type="entry name" value="CBS_dom_sf"/>
</dbReference>
<dbReference type="Proteomes" id="UP001195914">
    <property type="component" value="Unassembled WGS sequence"/>
</dbReference>
<dbReference type="Pfam" id="PF00571">
    <property type="entry name" value="CBS"/>
    <property type="match status" value="1"/>
</dbReference>
<reference evidence="2" key="1">
    <citation type="journal article" date="2014" name="Nucleic Acids Res.">
        <title>The evolutionary dynamics of variant antigen genes in Babesia reveal a history of genomic innovation underlying host-parasite interaction.</title>
        <authorList>
            <person name="Jackson A.P."/>
            <person name="Otto T.D."/>
            <person name="Darby A."/>
            <person name="Ramaprasad A."/>
            <person name="Xia D."/>
            <person name="Echaide I.E."/>
            <person name="Farber M."/>
            <person name="Gahlot S."/>
            <person name="Gamble J."/>
            <person name="Gupta D."/>
            <person name="Gupta Y."/>
            <person name="Jackson L."/>
            <person name="Malandrin L."/>
            <person name="Malas T.B."/>
            <person name="Moussa E."/>
            <person name="Nair M."/>
            <person name="Reid A.J."/>
            <person name="Sanders M."/>
            <person name="Sharma J."/>
            <person name="Tracey A."/>
            <person name="Quail M.A."/>
            <person name="Weir W."/>
            <person name="Wastling J.M."/>
            <person name="Hall N."/>
            <person name="Willadsen P."/>
            <person name="Lingelbach K."/>
            <person name="Shiels B."/>
            <person name="Tait A."/>
            <person name="Berriman M."/>
            <person name="Allred D.R."/>
            <person name="Pain A."/>
        </authorList>
    </citation>
    <scope>NUCLEOTIDE SEQUENCE</scope>
    <source>
        <strain evidence="2">1802A</strain>
    </source>
</reference>
<accession>A0AAD9G784</accession>
<dbReference type="Gene3D" id="3.10.580.10">
    <property type="entry name" value="CBS-domain"/>
    <property type="match status" value="1"/>
</dbReference>
<reference evidence="2" key="2">
    <citation type="submission" date="2021-05" db="EMBL/GenBank/DDBJ databases">
        <authorList>
            <person name="Pain A."/>
        </authorList>
    </citation>
    <scope>NUCLEOTIDE SEQUENCE</scope>
    <source>
        <strain evidence="2">1802A</strain>
    </source>
</reference>
<dbReference type="PANTHER" id="PTHR39767:SF2">
    <property type="entry name" value="CHROMOSOME UNDETERMINED SCAFFOLD_1, WHOLE GENOME SHOTGUN SEQUENCE"/>
    <property type="match status" value="1"/>
</dbReference>
<evidence type="ECO:0000313" key="2">
    <source>
        <dbReference type="EMBL" id="KAK1933107.1"/>
    </source>
</evidence>
<feature type="domain" description="CBS" evidence="1">
    <location>
        <begin position="215"/>
        <end position="259"/>
    </location>
</feature>
<proteinExistence type="predicted"/>
<protein>
    <recommendedName>
        <fullName evidence="1">CBS domain-containing protein</fullName>
    </recommendedName>
</protein>
<keyword evidence="3" id="KW-1185">Reference proteome</keyword>
<gene>
    <name evidence="2" type="ORF">X943_002195</name>
</gene>
<dbReference type="SUPFAM" id="SSF54631">
    <property type="entry name" value="CBS-domain pair"/>
    <property type="match status" value="1"/>
</dbReference>
<dbReference type="EMBL" id="JAHBMH010000073">
    <property type="protein sequence ID" value="KAK1933107.1"/>
    <property type="molecule type" value="Genomic_DNA"/>
</dbReference>
<organism evidence="2 3">
    <name type="scientific">Babesia divergens</name>
    <dbReference type="NCBI Taxonomy" id="32595"/>
    <lineage>
        <taxon>Eukaryota</taxon>
        <taxon>Sar</taxon>
        <taxon>Alveolata</taxon>
        <taxon>Apicomplexa</taxon>
        <taxon>Aconoidasida</taxon>
        <taxon>Piroplasmida</taxon>
        <taxon>Babesiidae</taxon>
        <taxon>Babesia</taxon>
    </lineage>
</organism>
<comment type="caution">
    <text evidence="2">The sequence shown here is derived from an EMBL/GenBank/DDBJ whole genome shotgun (WGS) entry which is preliminary data.</text>
</comment>
<dbReference type="InterPro" id="IPR000644">
    <property type="entry name" value="CBS_dom"/>
</dbReference>
<name>A0AAD9G784_BABDI</name>
<dbReference type="PANTHER" id="PTHR39767">
    <property type="entry name" value="CALCIUM/CALMODULIN-BINDING MEMBRANE PROTEIN PCM4-RELATED"/>
    <property type="match status" value="1"/>
</dbReference>
<evidence type="ECO:0000259" key="1">
    <source>
        <dbReference type="Pfam" id="PF00571"/>
    </source>
</evidence>
<sequence length="572" mass="63163">MAASQAVRSLVSSHGTSQSSSASDDAICDAHLHPHCHFTVDVGCLLERAPVSALTQHHSRFLMVDSSVPLSVCLKAMVEYGRCLCWRVRFFASDRAYALVYEPSLGEVVGCIDECFFLRVFSEEGFNILEKSGKEIMGLEFATTLCKVSEHMSAWDALPLMLNQNRKRAFVWSLEKDAPIGCLTPSCYLGYIAKHIYDCDIYTTFEDISSLPERPTVSEDTTLQEVVDVLTGHDTVIVASSTGQVVSVLNRSIIVQYILSVFRLKSTLLKDELYNLLYSRFGAVLCVESRCGYSRVITVWDVLPFGALSLLASPPQVRDVSVEEVERQDKVAVARGGVTIPFLTVARDSSGRSAIRFDGPSGFSLGVDSLGNFSISSQDQPMLVIDNHQTVSIHMPKLSVRSVDFGGDLVVQGVSQFKMIWREDFLDARGWSGTVDKIGVSTCAGIPMLGGYKLFGRGMVQKTFIELPVHRELRIRANFHFLDQWTGESGYMKLNSSSSAPLDYVWTDFHFQKSDCGVNICGGDTADSKFSVPIELTLPHSAERFTIEFGSTLDGDTVQQSWGVSGLEIYVR</sequence>
<dbReference type="AlphaFoldDB" id="A0AAD9G784"/>
<evidence type="ECO:0000313" key="3">
    <source>
        <dbReference type="Proteomes" id="UP001195914"/>
    </source>
</evidence>